<evidence type="ECO:0000313" key="3">
    <source>
        <dbReference type="EMBL" id="OAE34885.1"/>
    </source>
</evidence>
<feature type="chain" id="PRO_5008052663" evidence="2">
    <location>
        <begin position="26"/>
        <end position="68"/>
    </location>
</feature>
<accession>A0A176WQT1</accession>
<protein>
    <submittedName>
        <fullName evidence="3">Uncharacterized protein</fullName>
    </submittedName>
</protein>
<comment type="caution">
    <text evidence="3">The sequence shown here is derived from an EMBL/GenBank/DDBJ whole genome shotgun (WGS) entry which is preliminary data.</text>
</comment>
<proteinExistence type="predicted"/>
<sequence length="68" mass="7025">MSGGWGQGRPLQLSHLASVLGPSLAGALEAAPLGPTCGLTFATPARHSGVRSSDGWEWRCHGGQRAEE</sequence>
<dbReference type="Proteomes" id="UP000077202">
    <property type="component" value="Unassembled WGS sequence"/>
</dbReference>
<dbReference type="AlphaFoldDB" id="A0A176WQT1"/>
<keyword evidence="4" id="KW-1185">Reference proteome</keyword>
<feature type="signal peptide" evidence="2">
    <location>
        <begin position="1"/>
        <end position="25"/>
    </location>
</feature>
<reference evidence="3" key="1">
    <citation type="submission" date="2016-03" db="EMBL/GenBank/DDBJ databases">
        <title>Mechanisms controlling the formation of the plant cell surface in tip-growing cells are functionally conserved among land plants.</title>
        <authorList>
            <person name="Honkanen S."/>
            <person name="Jones V.A."/>
            <person name="Morieri G."/>
            <person name="Champion C."/>
            <person name="Hetherington A.J."/>
            <person name="Kelly S."/>
            <person name="Saint-Marcoux D."/>
            <person name="Proust H."/>
            <person name="Prescott H."/>
            <person name="Dolan L."/>
        </authorList>
    </citation>
    <scope>NUCLEOTIDE SEQUENCE [LARGE SCALE GENOMIC DNA]</scope>
    <source>
        <tissue evidence="3">Whole gametophyte</tissue>
    </source>
</reference>
<dbReference type="EMBL" id="LVLJ01000305">
    <property type="protein sequence ID" value="OAE34885.1"/>
    <property type="molecule type" value="Genomic_DNA"/>
</dbReference>
<gene>
    <name evidence="3" type="ORF">AXG93_1587s1160</name>
</gene>
<evidence type="ECO:0000256" key="1">
    <source>
        <dbReference type="SAM" id="MobiDB-lite"/>
    </source>
</evidence>
<feature type="compositionally biased region" description="Basic and acidic residues" evidence="1">
    <location>
        <begin position="54"/>
        <end position="68"/>
    </location>
</feature>
<feature type="region of interest" description="Disordered" evidence="1">
    <location>
        <begin position="46"/>
        <end position="68"/>
    </location>
</feature>
<name>A0A176WQT1_MARPO</name>
<evidence type="ECO:0000313" key="4">
    <source>
        <dbReference type="Proteomes" id="UP000077202"/>
    </source>
</evidence>
<evidence type="ECO:0000256" key="2">
    <source>
        <dbReference type="SAM" id="SignalP"/>
    </source>
</evidence>
<organism evidence="3 4">
    <name type="scientific">Marchantia polymorpha subsp. ruderalis</name>
    <dbReference type="NCBI Taxonomy" id="1480154"/>
    <lineage>
        <taxon>Eukaryota</taxon>
        <taxon>Viridiplantae</taxon>
        <taxon>Streptophyta</taxon>
        <taxon>Embryophyta</taxon>
        <taxon>Marchantiophyta</taxon>
        <taxon>Marchantiopsida</taxon>
        <taxon>Marchantiidae</taxon>
        <taxon>Marchantiales</taxon>
        <taxon>Marchantiaceae</taxon>
        <taxon>Marchantia</taxon>
    </lineage>
</organism>
<keyword evidence="2" id="KW-0732">Signal</keyword>